<dbReference type="InterPro" id="IPR006015">
    <property type="entry name" value="Universal_stress_UspA"/>
</dbReference>
<evidence type="ECO:0000313" key="3">
    <source>
        <dbReference type="EMBL" id="BAY54339.1"/>
    </source>
</evidence>
<evidence type="ECO:0000256" key="1">
    <source>
        <dbReference type="ARBA" id="ARBA00008791"/>
    </source>
</evidence>
<proteinExistence type="inferred from homology"/>
<dbReference type="PRINTS" id="PR01438">
    <property type="entry name" value="UNVRSLSTRESS"/>
</dbReference>
<dbReference type="AlphaFoldDB" id="A0A1Z4JC40"/>
<dbReference type="EMBL" id="AP018203">
    <property type="protein sequence ID" value="BAY54339.1"/>
    <property type="molecule type" value="Genomic_DNA"/>
</dbReference>
<dbReference type="CDD" id="cd00293">
    <property type="entry name" value="USP-like"/>
    <property type="match status" value="1"/>
</dbReference>
<dbReference type="Gene3D" id="3.40.50.620">
    <property type="entry name" value="HUPs"/>
    <property type="match status" value="1"/>
</dbReference>
<feature type="domain" description="UspA" evidence="2">
    <location>
        <begin position="1"/>
        <end position="156"/>
    </location>
</feature>
<accession>A0A1Z4JC40</accession>
<dbReference type="PANTHER" id="PTHR46268:SF8">
    <property type="entry name" value="UNIVERSAL STRESS PROTEIN SLL1388"/>
    <property type="match status" value="1"/>
</dbReference>
<dbReference type="Pfam" id="PF00582">
    <property type="entry name" value="Usp"/>
    <property type="match status" value="1"/>
</dbReference>
<evidence type="ECO:0000259" key="2">
    <source>
        <dbReference type="Pfam" id="PF00582"/>
    </source>
</evidence>
<organism evidence="3 4">
    <name type="scientific">Leptolyngbya boryana NIES-2135</name>
    <dbReference type="NCBI Taxonomy" id="1973484"/>
    <lineage>
        <taxon>Bacteria</taxon>
        <taxon>Bacillati</taxon>
        <taxon>Cyanobacteriota</taxon>
        <taxon>Cyanophyceae</taxon>
        <taxon>Leptolyngbyales</taxon>
        <taxon>Leptolyngbyaceae</taxon>
        <taxon>Leptolyngbya group</taxon>
        <taxon>Leptolyngbya</taxon>
    </lineage>
</organism>
<reference evidence="3 4" key="1">
    <citation type="submission" date="2017-06" db="EMBL/GenBank/DDBJ databases">
        <title>Genome sequencing of cyanobaciteial culture collection at National Institute for Environmental Studies (NIES).</title>
        <authorList>
            <person name="Hirose Y."/>
            <person name="Shimura Y."/>
            <person name="Fujisawa T."/>
            <person name="Nakamura Y."/>
            <person name="Kawachi M."/>
        </authorList>
    </citation>
    <scope>NUCLEOTIDE SEQUENCE [LARGE SCALE GENOMIC DNA]</scope>
    <source>
        <strain evidence="3 4">NIES-2135</strain>
    </source>
</reference>
<evidence type="ECO:0000313" key="4">
    <source>
        <dbReference type="Proteomes" id="UP000217895"/>
    </source>
</evidence>
<name>A0A1Z4JC40_LEPBY</name>
<sequence length="167" mass="18079">MFHKILVALDHSDSSQAVFERAVELAKTNHAELMLLHIISPIDEGVPTPVYPMPDGLYPMHHEALLQSSAQLFSQVEQAGLDMLRARDAAATAAGVRCEFTQHVGDPGTSICEIAQTWNADLIVVGRRGRSGLSEFFLGSVSNHVMHHARCSVLIVQEALVPASSNA</sequence>
<protein>
    <submittedName>
        <fullName evidence="3">UspA domain-containing protein</fullName>
    </submittedName>
</protein>
<dbReference type="Proteomes" id="UP000217895">
    <property type="component" value="Chromosome"/>
</dbReference>
<dbReference type="PIRSF" id="PIRSF006276">
    <property type="entry name" value="UspA"/>
    <property type="match status" value="1"/>
</dbReference>
<gene>
    <name evidence="3" type="ORF">NIES2135_11560</name>
</gene>
<keyword evidence="4" id="KW-1185">Reference proteome</keyword>
<dbReference type="InterPro" id="IPR014729">
    <property type="entry name" value="Rossmann-like_a/b/a_fold"/>
</dbReference>
<dbReference type="SUPFAM" id="SSF52402">
    <property type="entry name" value="Adenine nucleotide alpha hydrolases-like"/>
    <property type="match status" value="1"/>
</dbReference>
<dbReference type="InterPro" id="IPR006016">
    <property type="entry name" value="UspA"/>
</dbReference>
<dbReference type="PANTHER" id="PTHR46268">
    <property type="entry name" value="STRESS RESPONSE PROTEIN NHAX"/>
    <property type="match status" value="1"/>
</dbReference>
<comment type="similarity">
    <text evidence="1">Belongs to the universal stress protein A family.</text>
</comment>